<dbReference type="PRINTS" id="PR00385">
    <property type="entry name" value="P450"/>
</dbReference>
<keyword evidence="2 4" id="KW-0479">Metal-binding</keyword>
<keyword evidence="3 4" id="KW-0408">Iron</keyword>
<evidence type="ECO:0000256" key="1">
    <source>
        <dbReference type="ARBA" id="ARBA00010617"/>
    </source>
</evidence>
<dbReference type="GO" id="GO:0005506">
    <property type="term" value="F:iron ion binding"/>
    <property type="evidence" value="ECO:0007669"/>
    <property type="project" value="InterPro"/>
</dbReference>
<evidence type="ECO:0000256" key="5">
    <source>
        <dbReference type="RuleBase" id="RU000461"/>
    </source>
</evidence>
<dbReference type="Pfam" id="PF00067">
    <property type="entry name" value="p450"/>
    <property type="match status" value="1"/>
</dbReference>
<evidence type="ECO:0000256" key="4">
    <source>
        <dbReference type="PIRSR" id="PIRSR602401-1"/>
    </source>
</evidence>
<feature type="binding site" description="axial binding residue" evidence="4">
    <location>
        <position position="456"/>
    </location>
    <ligand>
        <name>heme</name>
        <dbReference type="ChEBI" id="CHEBI:30413"/>
    </ligand>
    <ligandPart>
        <name>Fe</name>
        <dbReference type="ChEBI" id="CHEBI:18248"/>
    </ligandPart>
</feature>
<evidence type="ECO:0000256" key="2">
    <source>
        <dbReference type="ARBA" id="ARBA00022723"/>
    </source>
</evidence>
<dbReference type="InterPro" id="IPR002401">
    <property type="entry name" value="Cyt_P450_E_grp-I"/>
</dbReference>
<name>A0A6M2EX46_9ROSI</name>
<evidence type="ECO:0000256" key="6">
    <source>
        <dbReference type="SAM" id="Phobius"/>
    </source>
</evidence>
<dbReference type="InterPro" id="IPR036396">
    <property type="entry name" value="Cyt_P450_sf"/>
</dbReference>
<organism evidence="7">
    <name type="scientific">Populus davidiana</name>
    <dbReference type="NCBI Taxonomy" id="266767"/>
    <lineage>
        <taxon>Eukaryota</taxon>
        <taxon>Viridiplantae</taxon>
        <taxon>Streptophyta</taxon>
        <taxon>Embryophyta</taxon>
        <taxon>Tracheophyta</taxon>
        <taxon>Spermatophyta</taxon>
        <taxon>Magnoliopsida</taxon>
        <taxon>eudicotyledons</taxon>
        <taxon>Gunneridae</taxon>
        <taxon>Pentapetalae</taxon>
        <taxon>rosids</taxon>
        <taxon>fabids</taxon>
        <taxon>Malpighiales</taxon>
        <taxon>Salicaceae</taxon>
        <taxon>Saliceae</taxon>
        <taxon>Populus</taxon>
    </lineage>
</organism>
<proteinExistence type="inferred from homology"/>
<keyword evidence="6" id="KW-0812">Transmembrane</keyword>
<dbReference type="AlphaFoldDB" id="A0A6M2EX46"/>
<dbReference type="PRINTS" id="PR00463">
    <property type="entry name" value="EP450I"/>
</dbReference>
<sequence length="515" mass="58108">MTKLLHFQQTWQEILPKIGLNYFIFFLIFLSFVLFLFKLTRSRKLNLPPSPPKLPVIGNIHHLGTLPHRSLQALSKKYGPLMLLHMGHVPTLIVSSAEAASEIMKTHDIVFANRPQTTAASIFFHGCVDVAFAPFGEYWRKVRKITVQELLGPKTVHSFHYIREEEAAGLIDKIRFACHSGTSVNLSEMLISVSSDIVSRCVFGRKADKEGGNSKFGELTRTVMVQLTAFSFGDLFPYLGWMDTLTGLIPRLKATSRALDSFLDQVIEEHRSLESDGDSCAQTDFLQALLQLQKNGELDVQLTRDNIIAVVLDMFAGGTDTSSTMMEWAIAELVRNQTIMRKAQEEVRRIVGKKSKVEANDIEEMAYLKCILKETLRLHPSAPLLVPRETSASVELGGYYIPPKTRVLVNAFAIQRDPSFWDRPDEFLPERFENNTVDFKSQDFQFIPFGSGRRSCPGALFGVTAVEFVIANLLYWFDWRLPDGASEEELDMSEICGMTAYKKIPLLLVPSLYSP</sequence>
<accession>A0A6M2EX46</accession>
<dbReference type="CDD" id="cd11072">
    <property type="entry name" value="CYP71-like"/>
    <property type="match status" value="1"/>
</dbReference>
<evidence type="ECO:0008006" key="8">
    <source>
        <dbReference type="Google" id="ProtNLM"/>
    </source>
</evidence>
<dbReference type="PROSITE" id="PS00086">
    <property type="entry name" value="CYTOCHROME_P450"/>
    <property type="match status" value="1"/>
</dbReference>
<dbReference type="FunFam" id="1.10.630.10:FF:000250">
    <property type="entry name" value="Cytochrome P450, family 71, subfamily B, polypeptide 37"/>
    <property type="match status" value="1"/>
</dbReference>
<dbReference type="PANTHER" id="PTHR47955">
    <property type="entry name" value="CYTOCHROME P450 FAMILY 71 PROTEIN"/>
    <property type="match status" value="1"/>
</dbReference>
<dbReference type="GO" id="GO:0016705">
    <property type="term" value="F:oxidoreductase activity, acting on paired donors, with incorporation or reduction of molecular oxygen"/>
    <property type="evidence" value="ECO:0007669"/>
    <property type="project" value="InterPro"/>
</dbReference>
<protein>
    <recommendedName>
        <fullName evidence="8">Cytochrome P450</fullName>
    </recommendedName>
</protein>
<dbReference type="EMBL" id="GILB01008263">
    <property type="protein sequence ID" value="NUU88596.1"/>
    <property type="molecule type" value="Transcribed_RNA"/>
</dbReference>
<keyword evidence="5" id="KW-0503">Monooxygenase</keyword>
<reference evidence="7" key="1">
    <citation type="submission" date="2020-03" db="EMBL/GenBank/DDBJ databases">
        <authorList>
            <person name="Zhang R."/>
        </authorList>
    </citation>
    <scope>NUCLEOTIDE SEQUENCE</scope>
</reference>
<dbReference type="InterPro" id="IPR001128">
    <property type="entry name" value="Cyt_P450"/>
</dbReference>
<keyword evidence="5" id="KW-0560">Oxidoreductase</keyword>
<comment type="similarity">
    <text evidence="1 5">Belongs to the cytochrome P450 family.</text>
</comment>
<keyword evidence="6" id="KW-0472">Membrane</keyword>
<dbReference type="GO" id="GO:0020037">
    <property type="term" value="F:heme binding"/>
    <property type="evidence" value="ECO:0007669"/>
    <property type="project" value="InterPro"/>
</dbReference>
<dbReference type="InterPro" id="IPR017972">
    <property type="entry name" value="Cyt_P450_CS"/>
</dbReference>
<dbReference type="SUPFAM" id="SSF48264">
    <property type="entry name" value="Cytochrome P450"/>
    <property type="match status" value="1"/>
</dbReference>
<keyword evidence="4 5" id="KW-0349">Heme</keyword>
<dbReference type="GO" id="GO:0004497">
    <property type="term" value="F:monooxygenase activity"/>
    <property type="evidence" value="ECO:0007669"/>
    <property type="project" value="UniProtKB-KW"/>
</dbReference>
<comment type="cofactor">
    <cofactor evidence="4">
        <name>heme</name>
        <dbReference type="ChEBI" id="CHEBI:30413"/>
    </cofactor>
</comment>
<evidence type="ECO:0000313" key="7">
    <source>
        <dbReference type="EMBL" id="NUU88596.1"/>
    </source>
</evidence>
<feature type="transmembrane region" description="Helical" evidence="6">
    <location>
        <begin position="20"/>
        <end position="37"/>
    </location>
</feature>
<dbReference type="Gene3D" id="1.10.630.10">
    <property type="entry name" value="Cytochrome P450"/>
    <property type="match status" value="1"/>
</dbReference>
<dbReference type="PANTHER" id="PTHR47955:SF15">
    <property type="entry name" value="CYTOCHROME P450 71A2-LIKE"/>
    <property type="match status" value="1"/>
</dbReference>
<evidence type="ECO:0000256" key="3">
    <source>
        <dbReference type="ARBA" id="ARBA00023004"/>
    </source>
</evidence>
<keyword evidence="6" id="KW-1133">Transmembrane helix</keyword>